<dbReference type="InterPro" id="IPR036928">
    <property type="entry name" value="AS_sf"/>
</dbReference>
<gene>
    <name evidence="8" type="ORF">B0I36DRAFT_291320</name>
</gene>
<comment type="caution">
    <text evidence="8">The sequence shown here is derived from an EMBL/GenBank/DDBJ whole genome shotgun (WGS) entry which is preliminary data.</text>
</comment>
<evidence type="ECO:0000256" key="1">
    <source>
        <dbReference type="ARBA" id="ARBA00001311"/>
    </source>
</evidence>
<keyword evidence="4" id="KW-0378">Hydrolase</keyword>
<feature type="binding site" evidence="6">
    <location>
        <position position="184"/>
    </location>
    <ligand>
        <name>substrate</name>
    </ligand>
</feature>
<dbReference type="InterPro" id="IPR020556">
    <property type="entry name" value="Amidase_CS"/>
</dbReference>
<evidence type="ECO:0000313" key="8">
    <source>
        <dbReference type="EMBL" id="KAH7029548.1"/>
    </source>
</evidence>
<dbReference type="SUPFAM" id="SSF75304">
    <property type="entry name" value="Amidase signature (AS) enzymes"/>
    <property type="match status" value="1"/>
</dbReference>
<evidence type="ECO:0000313" key="9">
    <source>
        <dbReference type="Proteomes" id="UP000756346"/>
    </source>
</evidence>
<evidence type="ECO:0000256" key="5">
    <source>
        <dbReference type="PIRSR" id="PIRSR001221-1"/>
    </source>
</evidence>
<dbReference type="Gene3D" id="3.90.1300.10">
    <property type="entry name" value="Amidase signature (AS) domain"/>
    <property type="match status" value="1"/>
</dbReference>
<name>A0A9P8Y707_9PEZI</name>
<dbReference type="PIRSF" id="PIRSF001221">
    <property type="entry name" value="Amidase_fungi"/>
    <property type="match status" value="1"/>
</dbReference>
<dbReference type="RefSeq" id="XP_046011836.1">
    <property type="nucleotide sequence ID" value="XM_046151730.1"/>
</dbReference>
<evidence type="ECO:0000259" key="7">
    <source>
        <dbReference type="Pfam" id="PF01425"/>
    </source>
</evidence>
<dbReference type="InterPro" id="IPR023631">
    <property type="entry name" value="Amidase_dom"/>
</dbReference>
<evidence type="ECO:0000256" key="3">
    <source>
        <dbReference type="ARBA" id="ARBA00012922"/>
    </source>
</evidence>
<feature type="active site" description="Charge relay system" evidence="5">
    <location>
        <position position="210"/>
    </location>
</feature>
<sequence length="563" mass="61522">MGDNTGSTPSWEDLARDKRERLAAKIPTEWRLKELPTTDSVIDFPRASGLLSATEIGITETSASSLVADLAAGRLKSVNVVLAFCKRAAIAQQLTNCMLEFDTEMALARAKVLDEYHAQHGKPVGPLHGLPVSLKDQLHVKGLETSMGYIAWLGKPATKESVLTTLLRQAGAVFYTKTSVPQTLMVGETFNNIVGLTTNPRNKNWSPGGSSGGEGALLALRGSCLGVGTDIGGSIRIPAAFNSLYGIRPCHGRLPYAGMANSMAGQETIPSVVGPLGHSAADLRLFMKAVLAQKPWLYDSKTVPLPWRQEIEDETLVKIKTKTLNIGFYETDGMALPHPPILRAIKEAVEKLKQAGHNVVPWTPYKHDVPYYLLKELDKADAGADLHRDISASGEPAIDLIKNYVYRHTKQLGNNEVWDLQTQKWRYQTEYLDQWREFEATTLGPGAELDAIIAPVAPTAAVRHGKYRYYGYTGVLNMLDFTSVVVPVGFADKDRDVPNTGYVPVSELDSDVQAEYDPEAYHGAPTAVQVIGRRLSEEKTLAIAEELGRLLHSQKTGPSVRAL</sequence>
<protein>
    <recommendedName>
        <fullName evidence="3">amidase</fullName>
        <ecNumber evidence="3">3.5.1.4</ecNumber>
    </recommendedName>
</protein>
<dbReference type="Pfam" id="PF01425">
    <property type="entry name" value="Amidase"/>
    <property type="match status" value="1"/>
</dbReference>
<comment type="catalytic activity">
    <reaction evidence="1">
        <text>a monocarboxylic acid amide + H2O = a monocarboxylate + NH4(+)</text>
        <dbReference type="Rhea" id="RHEA:12020"/>
        <dbReference type="ChEBI" id="CHEBI:15377"/>
        <dbReference type="ChEBI" id="CHEBI:28938"/>
        <dbReference type="ChEBI" id="CHEBI:35757"/>
        <dbReference type="ChEBI" id="CHEBI:83628"/>
        <dbReference type="EC" id="3.5.1.4"/>
    </reaction>
</comment>
<feature type="binding site" evidence="6">
    <location>
        <position position="210"/>
    </location>
    <ligand>
        <name>substrate</name>
    </ligand>
</feature>
<feature type="active site" description="Charge relay system" evidence="5">
    <location>
        <position position="135"/>
    </location>
</feature>
<keyword evidence="9" id="KW-1185">Reference proteome</keyword>
<dbReference type="EC" id="3.5.1.4" evidence="3"/>
<organism evidence="8 9">
    <name type="scientific">Microdochium trichocladiopsis</name>
    <dbReference type="NCBI Taxonomy" id="1682393"/>
    <lineage>
        <taxon>Eukaryota</taxon>
        <taxon>Fungi</taxon>
        <taxon>Dikarya</taxon>
        <taxon>Ascomycota</taxon>
        <taxon>Pezizomycotina</taxon>
        <taxon>Sordariomycetes</taxon>
        <taxon>Xylariomycetidae</taxon>
        <taxon>Xylariales</taxon>
        <taxon>Microdochiaceae</taxon>
        <taxon>Microdochium</taxon>
    </lineage>
</organism>
<evidence type="ECO:0000256" key="6">
    <source>
        <dbReference type="PIRSR" id="PIRSR001221-2"/>
    </source>
</evidence>
<accession>A0A9P8Y707</accession>
<evidence type="ECO:0000256" key="2">
    <source>
        <dbReference type="ARBA" id="ARBA00009199"/>
    </source>
</evidence>
<feature type="binding site" evidence="6">
    <location>
        <begin position="231"/>
        <end position="234"/>
    </location>
    <ligand>
        <name>substrate</name>
    </ligand>
</feature>
<dbReference type="PANTHER" id="PTHR46072">
    <property type="entry name" value="AMIDASE-RELATED-RELATED"/>
    <property type="match status" value="1"/>
</dbReference>
<dbReference type="PANTHER" id="PTHR46072:SF9">
    <property type="entry name" value="ACETAMIDASE"/>
    <property type="match status" value="1"/>
</dbReference>
<feature type="active site" description="Acyl-ester intermediate" evidence="5">
    <location>
        <position position="234"/>
    </location>
</feature>
<evidence type="ECO:0000256" key="4">
    <source>
        <dbReference type="ARBA" id="ARBA00022801"/>
    </source>
</evidence>
<reference evidence="8" key="1">
    <citation type="journal article" date="2021" name="Nat. Commun.">
        <title>Genetic determinants of endophytism in the Arabidopsis root mycobiome.</title>
        <authorList>
            <person name="Mesny F."/>
            <person name="Miyauchi S."/>
            <person name="Thiergart T."/>
            <person name="Pickel B."/>
            <person name="Atanasova L."/>
            <person name="Karlsson M."/>
            <person name="Huettel B."/>
            <person name="Barry K.W."/>
            <person name="Haridas S."/>
            <person name="Chen C."/>
            <person name="Bauer D."/>
            <person name="Andreopoulos W."/>
            <person name="Pangilinan J."/>
            <person name="LaButti K."/>
            <person name="Riley R."/>
            <person name="Lipzen A."/>
            <person name="Clum A."/>
            <person name="Drula E."/>
            <person name="Henrissat B."/>
            <person name="Kohler A."/>
            <person name="Grigoriev I.V."/>
            <person name="Martin F.M."/>
            <person name="Hacquard S."/>
        </authorList>
    </citation>
    <scope>NUCLEOTIDE SEQUENCE</scope>
    <source>
        <strain evidence="8">MPI-CAGE-CH-0230</strain>
    </source>
</reference>
<dbReference type="AlphaFoldDB" id="A0A9P8Y707"/>
<dbReference type="Proteomes" id="UP000756346">
    <property type="component" value="Unassembled WGS sequence"/>
</dbReference>
<dbReference type="GO" id="GO:0004040">
    <property type="term" value="F:amidase activity"/>
    <property type="evidence" value="ECO:0007669"/>
    <property type="project" value="UniProtKB-EC"/>
</dbReference>
<comment type="similarity">
    <text evidence="2">Belongs to the amidase family.</text>
</comment>
<dbReference type="PROSITE" id="PS00571">
    <property type="entry name" value="AMIDASES"/>
    <property type="match status" value="1"/>
</dbReference>
<dbReference type="OrthoDB" id="6428749at2759"/>
<feature type="domain" description="Amidase" evidence="7">
    <location>
        <begin position="80"/>
        <end position="541"/>
    </location>
</feature>
<dbReference type="GeneID" id="70181276"/>
<proteinExistence type="inferred from homology"/>
<dbReference type="EMBL" id="JAGTJQ010000006">
    <property type="protein sequence ID" value="KAH7029548.1"/>
    <property type="molecule type" value="Genomic_DNA"/>
</dbReference>